<organism evidence="1 2">
    <name type="scientific">Candidatus Accumulibacter phosphatis</name>
    <dbReference type="NCBI Taxonomy" id="327160"/>
    <lineage>
        <taxon>Bacteria</taxon>
        <taxon>Pseudomonadati</taxon>
        <taxon>Pseudomonadota</taxon>
        <taxon>Betaproteobacteria</taxon>
        <taxon>Candidatus Accumulibacter</taxon>
    </lineage>
</organism>
<dbReference type="Proteomes" id="UP000020077">
    <property type="component" value="Unassembled WGS sequence"/>
</dbReference>
<protein>
    <submittedName>
        <fullName evidence="1">Uncharacterized protein</fullName>
    </submittedName>
</protein>
<name>A0A080LUZ9_9PROT</name>
<evidence type="ECO:0000313" key="2">
    <source>
        <dbReference type="Proteomes" id="UP000020077"/>
    </source>
</evidence>
<comment type="caution">
    <text evidence="1">The sequence shown here is derived from an EMBL/GenBank/DDBJ whole genome shotgun (WGS) entry which is preliminary data.</text>
</comment>
<proteinExistence type="predicted"/>
<dbReference type="EMBL" id="JDVG02000388">
    <property type="protein sequence ID" value="KFB72447.1"/>
    <property type="molecule type" value="Genomic_DNA"/>
</dbReference>
<gene>
    <name evidence="1" type="ORF">AW09_002377</name>
</gene>
<reference evidence="1 2" key="1">
    <citation type="submission" date="2014-02" db="EMBL/GenBank/DDBJ databases">
        <title>Expanding our view of genomic diversity in Candidatus Accumulibacter clades.</title>
        <authorList>
            <person name="Skennerton C.T."/>
            <person name="Barr J.J."/>
            <person name="Slater F.R."/>
            <person name="Bond P.L."/>
            <person name="Tyson G.W."/>
        </authorList>
    </citation>
    <scope>NUCLEOTIDE SEQUENCE [LARGE SCALE GENOMIC DNA]</scope>
    <source>
        <strain evidence="2">BA-91</strain>
    </source>
</reference>
<accession>A0A080LUZ9</accession>
<dbReference type="AlphaFoldDB" id="A0A080LUZ9"/>
<evidence type="ECO:0000313" key="1">
    <source>
        <dbReference type="EMBL" id="KFB72447.1"/>
    </source>
</evidence>
<sequence length="132" mass="14504">MVVGDALLQGFDKLLRREVAQQTERNPLATPGGQHRRGVTAFLRQVERHRINLEDGLLAQAGAIDHQFASTDARLVVELDAGNFNGCREVEGQGGKRRHQQVFHGVSFWLDALAGLVKQATASARRRSAVLP</sequence>